<organism evidence="4 5">
    <name type="scientific">Chelatococcus daeguensis</name>
    <dbReference type="NCBI Taxonomy" id="444444"/>
    <lineage>
        <taxon>Bacteria</taxon>
        <taxon>Pseudomonadati</taxon>
        <taxon>Pseudomonadota</taxon>
        <taxon>Alphaproteobacteria</taxon>
        <taxon>Hyphomicrobiales</taxon>
        <taxon>Chelatococcaceae</taxon>
        <taxon>Chelatococcus</taxon>
    </lineage>
</organism>
<dbReference type="Pfam" id="PF12802">
    <property type="entry name" value="MarR_2"/>
    <property type="match status" value="1"/>
</dbReference>
<dbReference type="Gene3D" id="1.10.10.10">
    <property type="entry name" value="Winged helix-like DNA-binding domain superfamily/Winged helix DNA-binding domain"/>
    <property type="match status" value="1"/>
</dbReference>
<dbReference type="Pfam" id="PF13508">
    <property type="entry name" value="Acetyltransf_7"/>
    <property type="match status" value="1"/>
</dbReference>
<dbReference type="PANTHER" id="PTHR13947">
    <property type="entry name" value="GNAT FAMILY N-ACETYLTRANSFERASE"/>
    <property type="match status" value="1"/>
</dbReference>
<dbReference type="PANTHER" id="PTHR13947:SF37">
    <property type="entry name" value="LD18367P"/>
    <property type="match status" value="1"/>
</dbReference>
<dbReference type="InterPro" id="IPR016181">
    <property type="entry name" value="Acyl_CoA_acyltransferase"/>
</dbReference>
<dbReference type="InterPro" id="IPR000182">
    <property type="entry name" value="GNAT_dom"/>
</dbReference>
<evidence type="ECO:0000313" key="4">
    <source>
        <dbReference type="EMBL" id="APF38388.1"/>
    </source>
</evidence>
<keyword evidence="1" id="KW-0808">Transferase</keyword>
<dbReference type="GO" id="GO:0003700">
    <property type="term" value="F:DNA-binding transcription factor activity"/>
    <property type="evidence" value="ECO:0007669"/>
    <property type="project" value="InterPro"/>
</dbReference>
<dbReference type="SUPFAM" id="SSF46785">
    <property type="entry name" value="Winged helix' DNA-binding domain"/>
    <property type="match status" value="1"/>
</dbReference>
<dbReference type="PROSITE" id="PS51186">
    <property type="entry name" value="GNAT"/>
    <property type="match status" value="1"/>
</dbReference>
<feature type="domain" description="HTH marR-type" evidence="2">
    <location>
        <begin position="2"/>
        <end position="140"/>
    </location>
</feature>
<dbReference type="InterPro" id="IPR000835">
    <property type="entry name" value="HTH_MarR-typ"/>
</dbReference>
<feature type="domain" description="N-acetyltransferase" evidence="3">
    <location>
        <begin position="151"/>
        <end position="304"/>
    </location>
</feature>
<dbReference type="PROSITE" id="PS50995">
    <property type="entry name" value="HTH_MARR_2"/>
    <property type="match status" value="1"/>
</dbReference>
<dbReference type="KEGG" id="cdq:BOQ54_14545"/>
<evidence type="ECO:0000313" key="5">
    <source>
        <dbReference type="Proteomes" id="UP000182703"/>
    </source>
</evidence>
<dbReference type="SMART" id="SM00347">
    <property type="entry name" value="HTH_MARR"/>
    <property type="match status" value="1"/>
</dbReference>
<dbReference type="Proteomes" id="UP000182703">
    <property type="component" value="Chromosome"/>
</dbReference>
<reference evidence="4 5" key="1">
    <citation type="submission" date="2016-11" db="EMBL/GenBank/DDBJ databases">
        <title>Complete genome sequence of the aerobically denitrifying bacterium Chelatococcus daeguensis TAD1.</title>
        <authorList>
            <person name="Yang Y."/>
            <person name="Huang S."/>
            <person name="Lin E."/>
        </authorList>
    </citation>
    <scope>NUCLEOTIDE SEQUENCE [LARGE SCALE GENOMIC DNA]</scope>
    <source>
        <strain evidence="4 5">TAD1</strain>
    </source>
</reference>
<evidence type="ECO:0000259" key="2">
    <source>
        <dbReference type="PROSITE" id="PS50995"/>
    </source>
</evidence>
<dbReference type="GO" id="GO:0008080">
    <property type="term" value="F:N-acetyltransferase activity"/>
    <property type="evidence" value="ECO:0007669"/>
    <property type="project" value="InterPro"/>
</dbReference>
<sequence length="307" mass="34386">MQDAAIAAIRQFNRFHTKLVGALNEHLLASDYSLPQVRVLYEIANAPPAAPLSANDLAEALRLDPGYLSRLIGGLEAKGLILREPAPGNARRQELRLTETGRAEFARLDSASAAEVEALIAPLSERDRRELVGAMARIRQLLGDRTEDRFVVLRDPEPGDLGWIVHRQARLYAEEYGWDWTYEGLVAEIVGQFVKHFDPAGERAWVAERDGGIVGSIFVVREDDATARLRLLYVEPSARGLGLGRRLVEEALRFAGARGYRRMILWTNDVLVSARRIYEAAGFRLIDEKPHHSFGQDLVGQTWERAL</sequence>
<dbReference type="AlphaFoldDB" id="A0AAC9JQL6"/>
<proteinExistence type="predicted"/>
<dbReference type="InterPro" id="IPR036390">
    <property type="entry name" value="WH_DNA-bd_sf"/>
</dbReference>
<dbReference type="InterPro" id="IPR036388">
    <property type="entry name" value="WH-like_DNA-bd_sf"/>
</dbReference>
<dbReference type="EMBL" id="CP018095">
    <property type="protein sequence ID" value="APF38388.1"/>
    <property type="molecule type" value="Genomic_DNA"/>
</dbReference>
<accession>A0AAC9JQL6</accession>
<evidence type="ECO:0000259" key="3">
    <source>
        <dbReference type="PROSITE" id="PS51186"/>
    </source>
</evidence>
<dbReference type="Gene3D" id="3.40.630.30">
    <property type="match status" value="1"/>
</dbReference>
<name>A0AAC9JQL6_9HYPH</name>
<evidence type="ECO:0000256" key="1">
    <source>
        <dbReference type="ARBA" id="ARBA00022679"/>
    </source>
</evidence>
<dbReference type="InterPro" id="IPR050769">
    <property type="entry name" value="NAT_camello-type"/>
</dbReference>
<keyword evidence="5" id="KW-1185">Reference proteome</keyword>
<dbReference type="CDD" id="cd04301">
    <property type="entry name" value="NAT_SF"/>
    <property type="match status" value="1"/>
</dbReference>
<protein>
    <submittedName>
        <fullName evidence="4">MarR family transcriptional regulator</fullName>
    </submittedName>
</protein>
<dbReference type="SUPFAM" id="SSF55729">
    <property type="entry name" value="Acyl-CoA N-acyltransferases (Nat)"/>
    <property type="match status" value="1"/>
</dbReference>
<gene>
    <name evidence="4" type="ORF">BOQ54_14545</name>
</gene>